<dbReference type="InterPro" id="IPR032880">
    <property type="entry name" value="CSC1/OSCA1-like_N"/>
</dbReference>
<gene>
    <name evidence="3" type="ORF">L1049_016957</name>
</gene>
<feature type="domain" description="CSC1/OSCA1-like N-terminal transmembrane" evidence="2">
    <location>
        <begin position="66"/>
        <end position="202"/>
    </location>
</feature>
<evidence type="ECO:0000259" key="2">
    <source>
        <dbReference type="Pfam" id="PF13967"/>
    </source>
</evidence>
<keyword evidence="1" id="KW-0472">Membrane</keyword>
<dbReference type="Proteomes" id="UP001415857">
    <property type="component" value="Unassembled WGS sequence"/>
</dbReference>
<feature type="transmembrane region" description="Helical" evidence="1">
    <location>
        <begin position="63"/>
        <end position="85"/>
    </location>
</feature>
<keyword evidence="1" id="KW-1133">Transmembrane helix</keyword>
<keyword evidence="4" id="KW-1185">Reference proteome</keyword>
<dbReference type="AlphaFoldDB" id="A0AAP0S069"/>
<dbReference type="GO" id="GO:0005886">
    <property type="term" value="C:plasma membrane"/>
    <property type="evidence" value="ECO:0007669"/>
    <property type="project" value="TreeGrafter"/>
</dbReference>
<organism evidence="3 4">
    <name type="scientific">Liquidambar formosana</name>
    <name type="common">Formosan gum</name>
    <dbReference type="NCBI Taxonomy" id="63359"/>
    <lineage>
        <taxon>Eukaryota</taxon>
        <taxon>Viridiplantae</taxon>
        <taxon>Streptophyta</taxon>
        <taxon>Embryophyta</taxon>
        <taxon>Tracheophyta</taxon>
        <taxon>Spermatophyta</taxon>
        <taxon>Magnoliopsida</taxon>
        <taxon>eudicotyledons</taxon>
        <taxon>Gunneridae</taxon>
        <taxon>Pentapetalae</taxon>
        <taxon>Saxifragales</taxon>
        <taxon>Altingiaceae</taxon>
        <taxon>Liquidambar</taxon>
    </lineage>
</organism>
<feature type="transmembrane region" description="Helical" evidence="1">
    <location>
        <begin position="149"/>
        <end position="171"/>
    </location>
</feature>
<evidence type="ECO:0000313" key="3">
    <source>
        <dbReference type="EMBL" id="KAK9288498.1"/>
    </source>
</evidence>
<reference evidence="3 4" key="1">
    <citation type="journal article" date="2024" name="Plant J.">
        <title>Genome sequences and population genomics reveal climatic adaptation and genomic divergence between two closely related sweetgum species.</title>
        <authorList>
            <person name="Xu W.Q."/>
            <person name="Ren C.Q."/>
            <person name="Zhang X.Y."/>
            <person name="Comes H.P."/>
            <person name="Liu X.H."/>
            <person name="Li Y.G."/>
            <person name="Kettle C.J."/>
            <person name="Jalonen R."/>
            <person name="Gaisberger H."/>
            <person name="Ma Y.Z."/>
            <person name="Qiu Y.X."/>
        </authorList>
    </citation>
    <scope>NUCLEOTIDE SEQUENCE [LARGE SCALE GENOMIC DNA]</scope>
    <source>
        <strain evidence="3">Hangzhou</strain>
    </source>
</reference>
<name>A0AAP0S069_LIQFO</name>
<dbReference type="InterPro" id="IPR045122">
    <property type="entry name" value="Csc1-like"/>
</dbReference>
<dbReference type="EMBL" id="JBBPBK010000003">
    <property type="protein sequence ID" value="KAK9288498.1"/>
    <property type="molecule type" value="Genomic_DNA"/>
</dbReference>
<dbReference type="Pfam" id="PF13967">
    <property type="entry name" value="RSN1_TM"/>
    <property type="match status" value="1"/>
</dbReference>
<proteinExistence type="predicted"/>
<accession>A0AAP0S069</accession>
<evidence type="ECO:0000256" key="1">
    <source>
        <dbReference type="SAM" id="Phobius"/>
    </source>
</evidence>
<dbReference type="GO" id="GO:0005227">
    <property type="term" value="F:calcium-activated cation channel activity"/>
    <property type="evidence" value="ECO:0007669"/>
    <property type="project" value="InterPro"/>
</dbReference>
<comment type="caution">
    <text evidence="3">The sequence shown here is derived from an EMBL/GenBank/DDBJ whole genome shotgun (WGS) entry which is preliminary data.</text>
</comment>
<dbReference type="PANTHER" id="PTHR13018:SF96">
    <property type="entry name" value="OS05G0393800 PROTEIN"/>
    <property type="match status" value="1"/>
</dbReference>
<protein>
    <recommendedName>
        <fullName evidence="2">CSC1/OSCA1-like N-terminal transmembrane domain-containing protein</fullName>
    </recommendedName>
</protein>
<evidence type="ECO:0000313" key="4">
    <source>
        <dbReference type="Proteomes" id="UP001415857"/>
    </source>
</evidence>
<keyword evidence="1" id="KW-0812">Transmembrane</keyword>
<sequence>MILDRSRDVELKILRLNGLWDHRLLEIEPRSGDLGVRFEIFGYCACSRLLGLRNRRKMDSLEVIGAMVIVNSVITFVMLLIYAIVRHRPSYERFYFPKLHGIRNSPESSSAPARRSYSLDFRTYFRFLNWMPDNNFADHGLDSAAHTQIYLIGFKIFAPLTVLCNSILLPINWMAQPLESRKDFTSSNIDNLSMSNVPSGSEW</sequence>
<dbReference type="PANTHER" id="PTHR13018">
    <property type="entry name" value="PROBABLE MEMBRANE PROTEIN DUF221-RELATED"/>
    <property type="match status" value="1"/>
</dbReference>